<feature type="compositionally biased region" description="Basic and acidic residues" evidence="1">
    <location>
        <begin position="19"/>
        <end position="30"/>
    </location>
</feature>
<name>A0A7W8Z058_9ACTN</name>
<organism evidence="2 3">
    <name type="scientific">Sphaerisporangium krabiense</name>
    <dbReference type="NCBI Taxonomy" id="763782"/>
    <lineage>
        <taxon>Bacteria</taxon>
        <taxon>Bacillati</taxon>
        <taxon>Actinomycetota</taxon>
        <taxon>Actinomycetes</taxon>
        <taxon>Streptosporangiales</taxon>
        <taxon>Streptosporangiaceae</taxon>
        <taxon>Sphaerisporangium</taxon>
    </lineage>
</organism>
<evidence type="ECO:0000313" key="3">
    <source>
        <dbReference type="Proteomes" id="UP000588112"/>
    </source>
</evidence>
<proteinExistence type="predicted"/>
<gene>
    <name evidence="2" type="ORF">BJ981_000731</name>
</gene>
<keyword evidence="3" id="KW-1185">Reference proteome</keyword>
<dbReference type="AlphaFoldDB" id="A0A7W8Z058"/>
<feature type="region of interest" description="Disordered" evidence="1">
    <location>
        <begin position="1"/>
        <end position="44"/>
    </location>
</feature>
<protein>
    <submittedName>
        <fullName evidence="2">Uncharacterized protein</fullName>
    </submittedName>
</protein>
<accession>A0A7W8Z058</accession>
<comment type="caution">
    <text evidence="2">The sequence shown here is derived from an EMBL/GenBank/DDBJ whole genome shotgun (WGS) entry which is preliminary data.</text>
</comment>
<reference evidence="2 3" key="1">
    <citation type="submission" date="2020-08" db="EMBL/GenBank/DDBJ databases">
        <title>Sequencing the genomes of 1000 actinobacteria strains.</title>
        <authorList>
            <person name="Klenk H.-P."/>
        </authorList>
    </citation>
    <scope>NUCLEOTIDE SEQUENCE [LARGE SCALE GENOMIC DNA]</scope>
    <source>
        <strain evidence="2 3">DSM 45790</strain>
    </source>
</reference>
<dbReference type="Proteomes" id="UP000588112">
    <property type="component" value="Unassembled WGS sequence"/>
</dbReference>
<sequence>MTEHAQDVVRLGGPPGGRRRMESGPVHEARAAVGDGEGAGNKPFMSCEQTRMDYLGMGIAVFMWKTRSR</sequence>
<dbReference type="EMBL" id="JACHBR010000001">
    <property type="protein sequence ID" value="MBB5625032.1"/>
    <property type="molecule type" value="Genomic_DNA"/>
</dbReference>
<evidence type="ECO:0000313" key="2">
    <source>
        <dbReference type="EMBL" id="MBB5625032.1"/>
    </source>
</evidence>
<evidence type="ECO:0000256" key="1">
    <source>
        <dbReference type="SAM" id="MobiDB-lite"/>
    </source>
</evidence>